<dbReference type="SMART" id="SM00345">
    <property type="entry name" value="HTH_GNTR"/>
    <property type="match status" value="2"/>
</dbReference>
<dbReference type="Proteomes" id="UP001299546">
    <property type="component" value="Unassembled WGS sequence"/>
</dbReference>
<evidence type="ECO:0000313" key="5">
    <source>
        <dbReference type="EMBL" id="MCB7387105.1"/>
    </source>
</evidence>
<keyword evidence="3" id="KW-0804">Transcription</keyword>
<dbReference type="EMBL" id="JAJCIS010000003">
    <property type="protein sequence ID" value="MCB7387105.1"/>
    <property type="molecule type" value="Genomic_DNA"/>
</dbReference>
<dbReference type="Gene3D" id="1.10.10.10">
    <property type="entry name" value="Winged helix-like DNA-binding domain superfamily/Winged helix DNA-binding domain"/>
    <property type="match status" value="2"/>
</dbReference>
<evidence type="ECO:0000256" key="3">
    <source>
        <dbReference type="ARBA" id="ARBA00023163"/>
    </source>
</evidence>
<dbReference type="SUPFAM" id="SSF46785">
    <property type="entry name" value="Winged helix' DNA-binding domain"/>
    <property type="match status" value="2"/>
</dbReference>
<organism evidence="5 6">
    <name type="scientific">Bariatricus massiliensis</name>
    <dbReference type="NCBI Taxonomy" id="1745713"/>
    <lineage>
        <taxon>Bacteria</taxon>
        <taxon>Bacillati</taxon>
        <taxon>Bacillota</taxon>
        <taxon>Clostridia</taxon>
        <taxon>Lachnospirales</taxon>
        <taxon>Lachnospiraceae</taxon>
        <taxon>Bariatricus</taxon>
    </lineage>
</organism>
<dbReference type="RefSeq" id="WP_066733800.1">
    <property type="nucleotide sequence ID" value="NZ_JAJCIQ010000003.1"/>
</dbReference>
<evidence type="ECO:0000313" key="6">
    <source>
        <dbReference type="Proteomes" id="UP001299546"/>
    </source>
</evidence>
<accession>A0ABS8DFB0</accession>
<feature type="domain" description="HTH gntR-type" evidence="4">
    <location>
        <begin position="5"/>
        <end position="73"/>
    </location>
</feature>
<proteinExistence type="predicted"/>
<dbReference type="PROSITE" id="PS50949">
    <property type="entry name" value="HTH_GNTR"/>
    <property type="match status" value="2"/>
</dbReference>
<protein>
    <submittedName>
        <fullName evidence="5">GntR family transcriptional regulator</fullName>
    </submittedName>
</protein>
<evidence type="ECO:0000256" key="1">
    <source>
        <dbReference type="ARBA" id="ARBA00023015"/>
    </source>
</evidence>
<feature type="domain" description="HTH gntR-type" evidence="4">
    <location>
        <begin position="248"/>
        <end position="316"/>
    </location>
</feature>
<keyword evidence="2" id="KW-0238">DNA-binding</keyword>
<evidence type="ECO:0000256" key="2">
    <source>
        <dbReference type="ARBA" id="ARBA00023125"/>
    </source>
</evidence>
<dbReference type="InterPro" id="IPR036390">
    <property type="entry name" value="WH_DNA-bd_sf"/>
</dbReference>
<dbReference type="InterPro" id="IPR000524">
    <property type="entry name" value="Tscrpt_reg_HTH_GntR"/>
</dbReference>
<keyword evidence="6" id="KW-1185">Reference proteome</keyword>
<gene>
    <name evidence="5" type="ORF">LIZ65_07360</name>
</gene>
<dbReference type="PANTHER" id="PTHR43537:SF45">
    <property type="entry name" value="GNTR FAMILY REGULATORY PROTEIN"/>
    <property type="match status" value="1"/>
</dbReference>
<sequence length="491" mass="56570">MKNDVNLYQKIYDNLKNKIECGLLPGGYRLPSRANMCKEFQTSEKPVRCAIEMLVRDGLVESKPRKRPTVAYHQNVVHKAAELSLQRASAVPANDALKTGVLLCYPVIGRGISLCREEDWVIPQTIVEHMDPRQESKFWRLSNNFWRFFVARNGNEFILRTVDSMGYSDLDSLIGSYEVRERYHATLKEFLNTVRDGGEPGSVPFEDMSFVYGFKGEQNKDTPTYKVPPDSVFVLGAEELEKKMCQGEERYSSVYLDIIGLIAMGYYKPGDFLPSHKEMQKIYGVSIDTTLKAVKILKEWGVVNAVPHKGIWVTMSREELKEFPIDPELISCHVRRFLDSLELLTLMMEGVAAHAMEHVKEEEVEELCAKLESHWSDSLLYHFFPSVLLEFITEHIQYKMLRSIYNVLRRNFRIGRSIPKLISREKTSADYDNYAKCLSAVKTLRAGDVHCFVEKISELFQQIRGQIITSCKDFGYWEAAMQVYDGTKLWQ</sequence>
<name>A0ABS8DFB0_9FIRM</name>
<dbReference type="Pfam" id="PF00392">
    <property type="entry name" value="GntR"/>
    <property type="match status" value="2"/>
</dbReference>
<evidence type="ECO:0000259" key="4">
    <source>
        <dbReference type="PROSITE" id="PS50949"/>
    </source>
</evidence>
<keyword evidence="1" id="KW-0805">Transcription regulation</keyword>
<dbReference type="CDD" id="cd07377">
    <property type="entry name" value="WHTH_GntR"/>
    <property type="match status" value="2"/>
</dbReference>
<comment type="caution">
    <text evidence="5">The sequence shown here is derived from an EMBL/GenBank/DDBJ whole genome shotgun (WGS) entry which is preliminary data.</text>
</comment>
<dbReference type="InterPro" id="IPR036388">
    <property type="entry name" value="WH-like_DNA-bd_sf"/>
</dbReference>
<dbReference type="PANTHER" id="PTHR43537">
    <property type="entry name" value="TRANSCRIPTIONAL REGULATOR, GNTR FAMILY"/>
    <property type="match status" value="1"/>
</dbReference>
<reference evidence="5 6" key="1">
    <citation type="submission" date="2021-10" db="EMBL/GenBank/DDBJ databases">
        <title>Collection of gut derived symbiotic bacterial strains cultured from healthy donors.</title>
        <authorList>
            <person name="Lin H."/>
            <person name="Littmann E."/>
            <person name="Kohout C."/>
            <person name="Pamer E.G."/>
        </authorList>
    </citation>
    <scope>NUCLEOTIDE SEQUENCE [LARGE SCALE GENOMIC DNA]</scope>
    <source>
        <strain evidence="5 6">DFI.1.165</strain>
    </source>
</reference>